<dbReference type="Pfam" id="PF13416">
    <property type="entry name" value="SBP_bac_8"/>
    <property type="match status" value="1"/>
</dbReference>
<sequence>MKKSIQYLSLFLSISLLLGAAACRPLGPSNNTDKGQSTFSFPKEDITLTYYRLWDEDDALDDTISSYKQLHKNITISVRKIAIPENKTIYDYQSDLIKQIADGEGPDMFMIHNDWLPYQINQIFPVPSSVMAVDTYEQKYPQVIVDDFVANNKIYAIPFYVDNLMLFYNVDLFSDARIPREKTPPKTWSDVIDIVPKLTKLDTDGSIKQAGITLGTDDKFIPRFAEIMAALIIQYGGEMTSTDHTKATFNLPVNADKPYYPGENALKFYTDFANPSSPLYTYSDATYADEEETKKFPGDIQAFMEGKAAMFIGYSYNVENIKKFTGRSFSFATANLPQLRLETPATIANYWGETVSKNSKYPQVAWDFLKYASQKQQLRSYLNNTGRVSSLEDSLDTYAGKLYLAPVANQIKYSQSWYRSNTSEVEKIFAKMVNNVLHNSIPYKTAIELAATAINNLTQQPWSK</sequence>
<dbReference type="GO" id="GO:0015768">
    <property type="term" value="P:maltose transport"/>
    <property type="evidence" value="ECO:0007669"/>
    <property type="project" value="TreeGrafter"/>
</dbReference>
<evidence type="ECO:0000256" key="4">
    <source>
        <dbReference type="SAM" id="SignalP"/>
    </source>
</evidence>
<evidence type="ECO:0000313" key="5">
    <source>
        <dbReference type="EMBL" id="KKT52716.1"/>
    </source>
</evidence>
<dbReference type="Proteomes" id="UP000034752">
    <property type="component" value="Unassembled WGS sequence"/>
</dbReference>
<proteinExistence type="inferred from homology"/>
<dbReference type="PANTHER" id="PTHR30061">
    <property type="entry name" value="MALTOSE-BINDING PERIPLASMIC PROTEIN"/>
    <property type="match status" value="1"/>
</dbReference>
<protein>
    <submittedName>
        <fullName evidence="5">Carbohydrate ABC transporter substrate-binding protein, CUT1 family</fullName>
    </submittedName>
</protein>
<gene>
    <name evidence="5" type="ORF">VE96_C0009G0007</name>
</gene>
<dbReference type="PANTHER" id="PTHR30061:SF50">
    <property type="entry name" value="MALTOSE_MALTODEXTRIN-BINDING PERIPLASMIC PROTEIN"/>
    <property type="match status" value="1"/>
</dbReference>
<comment type="caution">
    <text evidence="5">The sequence shown here is derived from an EMBL/GenBank/DDBJ whole genome shotgun (WGS) entry which is preliminary data.</text>
</comment>
<evidence type="ECO:0000313" key="6">
    <source>
        <dbReference type="Proteomes" id="UP000034752"/>
    </source>
</evidence>
<organism evidence="5 6">
    <name type="scientific">candidate division Kazan bacterium GW2011_GWA1_44_22</name>
    <dbReference type="NCBI Taxonomy" id="1620410"/>
    <lineage>
        <taxon>Bacteria</taxon>
        <taxon>Bacteria division Kazan-3B-28</taxon>
    </lineage>
</organism>
<name>A0A0G1HZY7_UNCK3</name>
<evidence type="ECO:0000256" key="2">
    <source>
        <dbReference type="ARBA" id="ARBA00022448"/>
    </source>
</evidence>
<dbReference type="GO" id="GO:0055052">
    <property type="term" value="C:ATP-binding cassette (ABC) transporter complex, substrate-binding subunit-containing"/>
    <property type="evidence" value="ECO:0007669"/>
    <property type="project" value="TreeGrafter"/>
</dbReference>
<dbReference type="InterPro" id="IPR006059">
    <property type="entry name" value="SBP"/>
</dbReference>
<dbReference type="AlphaFoldDB" id="A0A0G1HZY7"/>
<evidence type="ECO:0000256" key="3">
    <source>
        <dbReference type="ARBA" id="ARBA00022729"/>
    </source>
</evidence>
<keyword evidence="3 4" id="KW-0732">Signal</keyword>
<keyword evidence="2" id="KW-0813">Transport</keyword>
<feature type="chain" id="PRO_5002537570" evidence="4">
    <location>
        <begin position="23"/>
        <end position="464"/>
    </location>
</feature>
<reference evidence="5 6" key="1">
    <citation type="journal article" date="2015" name="Nature">
        <title>rRNA introns, odd ribosomes, and small enigmatic genomes across a large radiation of phyla.</title>
        <authorList>
            <person name="Brown C.T."/>
            <person name="Hug L.A."/>
            <person name="Thomas B.C."/>
            <person name="Sharon I."/>
            <person name="Castelle C.J."/>
            <person name="Singh A."/>
            <person name="Wilkins M.J."/>
            <person name="Williams K.H."/>
            <person name="Banfield J.F."/>
        </authorList>
    </citation>
    <scope>NUCLEOTIDE SEQUENCE [LARGE SCALE GENOMIC DNA]</scope>
</reference>
<comment type="similarity">
    <text evidence="1">Belongs to the bacterial solute-binding protein 1 family.</text>
</comment>
<dbReference type="GO" id="GO:1901982">
    <property type="term" value="F:maltose binding"/>
    <property type="evidence" value="ECO:0007669"/>
    <property type="project" value="TreeGrafter"/>
</dbReference>
<dbReference type="PROSITE" id="PS51257">
    <property type="entry name" value="PROKAR_LIPOPROTEIN"/>
    <property type="match status" value="1"/>
</dbReference>
<dbReference type="EMBL" id="LCIJ01000009">
    <property type="protein sequence ID" value="KKT52716.1"/>
    <property type="molecule type" value="Genomic_DNA"/>
</dbReference>
<feature type="signal peptide" evidence="4">
    <location>
        <begin position="1"/>
        <end position="22"/>
    </location>
</feature>
<accession>A0A0G1HZY7</accession>
<dbReference type="GO" id="GO:0042956">
    <property type="term" value="P:maltodextrin transmembrane transport"/>
    <property type="evidence" value="ECO:0007669"/>
    <property type="project" value="TreeGrafter"/>
</dbReference>
<dbReference type="SUPFAM" id="SSF53850">
    <property type="entry name" value="Periplasmic binding protein-like II"/>
    <property type="match status" value="1"/>
</dbReference>
<dbReference type="Gene3D" id="3.40.190.10">
    <property type="entry name" value="Periplasmic binding protein-like II"/>
    <property type="match status" value="1"/>
</dbReference>
<evidence type="ECO:0000256" key="1">
    <source>
        <dbReference type="ARBA" id="ARBA00008520"/>
    </source>
</evidence>